<dbReference type="Ensembl" id="ENSSLDT00000030800.1">
    <property type="protein sequence ID" value="ENSSLDP00000029932.1"/>
    <property type="gene ID" value="ENSSLDG00000023028.1"/>
</dbReference>
<dbReference type="PANTHER" id="PTHR46669:SF1">
    <property type="entry name" value="LEUCINE-RICH PPR MOTIF-CONTAINING PROTEIN, MITOCHONDRIAL"/>
    <property type="match status" value="1"/>
</dbReference>
<dbReference type="InterPro" id="IPR033490">
    <property type="entry name" value="LRP130"/>
</dbReference>
<reference evidence="2" key="1">
    <citation type="submission" date="2025-08" db="UniProtKB">
        <authorList>
            <consortium name="Ensembl"/>
        </authorList>
    </citation>
    <scope>IDENTIFICATION</scope>
</reference>
<sequence length="1243" mass="140477">MAALLRSARLLKFSPSGLLQIAGTNRTGPPLSRLRLWPYAVGCARSYAVATDKKDEAGVAVRSKQAQQFDWALTKLDNSVRRTGRITKTLLLHIFHDICRTGYPSGNQALLLLRSCGYLLPEVPQEERTVLAHRMWEKLKELGAQFDVSHYNALLKVYLQNDFKFSPTDFLAKMEEANIQPNRVSNMDTVKKVFSILITLLCTSTPILLLLLPISSSFLLLRSFCFFPIPPPSFLSFLFPCLPISLHQTIEEAESADCNLMDRDIMQIILTLAKAGHQQHIPQMVERLKQERGYVPDAMNLCLSLITQGQEDTAFTILKNFPTLQPDTVNTDSPNLGNFFLRHCVNMDMAVEKIGHYCKELQDSNLHTSPLVFSLQCALEAKKTGTAHLMKILKEQGLPIRQHYFWPLLSPNMKNNTAGVLEVMKGMQELGVSPDAETLTTYVVPAFSSIEAAQQAFQVKSRSQCLCVHTVNVPCFSSFQITELLYKDERFSNESSNPAEGVSFLLYSLIDNMSEQEVQAQEDKLRKFFNQLKDQNITISLNIYRGIRNLLQSYHIPELIKDVITLVDPKDRMSIGSAVPRATVLESKLAELKAENKPLGSVLKQVIQALCVEENLQRALELKQQYEEEVTVSSYTILINQCCHHNNVEEALNLKRELSRKDSSAVLDTNKYITLVRVLSKNDRVEEAVDILKEMKEKEVAITDAHVVMLFHTLNALAAKGDVPVIQQLQDTIFTLGLAKPSANLCSPLITAYLERKDLPGALEAVLECQKRYNHMPRIHDILVALVEKGDTELLQKAMDFISQERGEMNMLYDLCFAFLQSGRYREARKVIETPGLRARPGRLQWYAEKCILANQMEALEQMVDMTAKLFQCDRDEMYSYILRLCKKTNNWEKAEALWTKMQEENIIPKERTLRMLADILKSNGQKVPFEVPEVKRQLYNPYIPITLIRQIKCFVSVSLSAVSHMPNFQLSDIATSLVIISHCKRGQTKDAFQQLKSMLQEDQVPSQLAITRLVQALGSHGDVAGIQEVESMMKGLGTTLNLSSMMFINNTALGHIKNGDVESAVELLESVYTSPDGTNPSMSFVFRKILEDNDDKAIDKLSAMAERLANHFACYRPASDLFIQLLDMDKFEDAKFMLAVSMSKILLYSLLSLIPDFAEKEVLYSYLMKCHSLDKDLPSAKALHEQMQKEGIVADELSLKRLAGLYRQAGEPVPFTEPPESFKFYANKLKEKLGKAQTTAEE</sequence>
<dbReference type="GO" id="GO:0005739">
    <property type="term" value="C:mitochondrion"/>
    <property type="evidence" value="ECO:0007669"/>
    <property type="project" value="TreeGrafter"/>
</dbReference>
<accession>A0A3B4YJW3</accession>
<feature type="repeat" description="PPR" evidence="1">
    <location>
        <begin position="668"/>
        <end position="702"/>
    </location>
</feature>
<dbReference type="GO" id="GO:0005634">
    <property type="term" value="C:nucleus"/>
    <property type="evidence" value="ECO:0007669"/>
    <property type="project" value="TreeGrafter"/>
</dbReference>
<dbReference type="InterPro" id="IPR002885">
    <property type="entry name" value="PPR_rpt"/>
</dbReference>
<organism evidence="2 3">
    <name type="scientific">Seriola lalandi dorsalis</name>
    <dbReference type="NCBI Taxonomy" id="1841481"/>
    <lineage>
        <taxon>Eukaryota</taxon>
        <taxon>Metazoa</taxon>
        <taxon>Chordata</taxon>
        <taxon>Craniata</taxon>
        <taxon>Vertebrata</taxon>
        <taxon>Euteleostomi</taxon>
        <taxon>Actinopterygii</taxon>
        <taxon>Neopterygii</taxon>
        <taxon>Teleostei</taxon>
        <taxon>Neoteleostei</taxon>
        <taxon>Acanthomorphata</taxon>
        <taxon>Carangaria</taxon>
        <taxon>Carangiformes</taxon>
        <taxon>Carangidae</taxon>
        <taxon>Seriola</taxon>
    </lineage>
</organism>
<dbReference type="Gene3D" id="1.25.40.10">
    <property type="entry name" value="Tetratricopeptide repeat domain"/>
    <property type="match status" value="4"/>
</dbReference>
<dbReference type="Proteomes" id="UP000261360">
    <property type="component" value="Unplaced"/>
</dbReference>
<dbReference type="PANTHER" id="PTHR46669">
    <property type="entry name" value="LEUCINE-RICH PPR MOTIF-CONTAINING PROTEIN, MITOCHONDRIAL"/>
    <property type="match status" value="1"/>
</dbReference>
<feature type="repeat" description="PPR" evidence="1">
    <location>
        <begin position="631"/>
        <end position="665"/>
    </location>
</feature>
<proteinExistence type="predicted"/>
<feature type="repeat" description="PPR" evidence="1">
    <location>
        <begin position="875"/>
        <end position="909"/>
    </location>
</feature>
<keyword evidence="3" id="KW-1185">Reference proteome</keyword>
<dbReference type="InterPro" id="IPR011990">
    <property type="entry name" value="TPR-like_helical_dom_sf"/>
</dbReference>
<dbReference type="GeneTree" id="ENSGT00960000186682"/>
<evidence type="ECO:0000256" key="1">
    <source>
        <dbReference type="PROSITE-ProRule" id="PRU00708"/>
    </source>
</evidence>
<dbReference type="AlphaFoldDB" id="A0A3B4YJW3"/>
<dbReference type="NCBIfam" id="TIGR00756">
    <property type="entry name" value="PPR"/>
    <property type="match status" value="3"/>
</dbReference>
<evidence type="ECO:0000313" key="2">
    <source>
        <dbReference type="Ensembl" id="ENSSLDP00000029932.1"/>
    </source>
</evidence>
<dbReference type="Pfam" id="PF13812">
    <property type="entry name" value="PPR_3"/>
    <property type="match status" value="1"/>
</dbReference>
<reference evidence="2" key="2">
    <citation type="submission" date="2025-09" db="UniProtKB">
        <authorList>
            <consortium name="Ensembl"/>
        </authorList>
    </citation>
    <scope>IDENTIFICATION</scope>
</reference>
<protein>
    <submittedName>
        <fullName evidence="2">Leucine rich pentatricopeptide repeat containing</fullName>
    </submittedName>
</protein>
<dbReference type="Pfam" id="PF01535">
    <property type="entry name" value="PPR"/>
    <property type="match status" value="4"/>
</dbReference>
<dbReference type="GO" id="GO:0070129">
    <property type="term" value="P:regulation of mitochondrial translation"/>
    <property type="evidence" value="ECO:0007669"/>
    <property type="project" value="TreeGrafter"/>
</dbReference>
<dbReference type="GO" id="GO:0003730">
    <property type="term" value="F:mRNA 3'-UTR binding"/>
    <property type="evidence" value="ECO:0007669"/>
    <property type="project" value="TreeGrafter"/>
</dbReference>
<evidence type="ECO:0000313" key="3">
    <source>
        <dbReference type="Proteomes" id="UP000261360"/>
    </source>
</evidence>
<dbReference type="PROSITE" id="PS51375">
    <property type="entry name" value="PPR"/>
    <property type="match status" value="3"/>
</dbReference>
<name>A0A3B4YJW3_SERLL</name>
<dbReference type="STRING" id="1841481.ENSSLDP00000029932"/>